<sequence>MMERVTSWGYFAAWRLLRWLPENFVYRTAYKISDLLTKRNGASVQRLRSNLARTQPSITSLDLDLLVYRGMRSAIRYWCDTFRLPDWSLERIQNTVTTTNEYLLLDAITAGTGAIVTLPHVGNYDHAAAYFCGKGARLVTVAEHLKPEALFKKFMAYRAAFGMEALPLDGRVIPTLALRLRAGCVVALAADRDLSRSGINVNFFGGPARMPAGPAVLALKTQAPLLYAMVSYTESGIHIDFEKVPMPTYGSESEKIAAIIQSSADLFAKGIAAHPQDWHMMQRIWVDGDFKERG</sequence>
<dbReference type="EMBL" id="CAEZWQ010000065">
    <property type="protein sequence ID" value="CAB4662983.1"/>
    <property type="molecule type" value="Genomic_DNA"/>
</dbReference>
<evidence type="ECO:0000256" key="2">
    <source>
        <dbReference type="ARBA" id="ARBA00022475"/>
    </source>
</evidence>
<dbReference type="EMBL" id="CAEZUG010000026">
    <property type="protein sequence ID" value="CAB4590848.1"/>
    <property type="molecule type" value="Genomic_DNA"/>
</dbReference>
<dbReference type="GO" id="GO:1901137">
    <property type="term" value="P:carbohydrate derivative biosynthetic process"/>
    <property type="evidence" value="ECO:0007669"/>
    <property type="project" value="UniProtKB-ARBA"/>
</dbReference>
<dbReference type="PANTHER" id="PTHR30606:SF10">
    <property type="entry name" value="PHOSPHATIDYLINOSITOL MANNOSIDE ACYLTRANSFERASE"/>
    <property type="match status" value="1"/>
</dbReference>
<dbReference type="NCBIfam" id="NF005919">
    <property type="entry name" value="PRK07920.1"/>
    <property type="match status" value="1"/>
</dbReference>
<dbReference type="InterPro" id="IPR004960">
    <property type="entry name" value="LipA_acyltrans"/>
</dbReference>
<keyword evidence="2" id="KW-1003">Cell membrane</keyword>
<organism evidence="8">
    <name type="scientific">freshwater metagenome</name>
    <dbReference type="NCBI Taxonomy" id="449393"/>
    <lineage>
        <taxon>unclassified sequences</taxon>
        <taxon>metagenomes</taxon>
        <taxon>ecological metagenomes</taxon>
    </lineage>
</organism>
<keyword evidence="3" id="KW-0997">Cell inner membrane</keyword>
<dbReference type="GO" id="GO:0005886">
    <property type="term" value="C:plasma membrane"/>
    <property type="evidence" value="ECO:0007669"/>
    <property type="project" value="UniProtKB-SubCell"/>
</dbReference>
<evidence type="ECO:0000256" key="1">
    <source>
        <dbReference type="ARBA" id="ARBA00004533"/>
    </source>
</evidence>
<evidence type="ECO:0000256" key="3">
    <source>
        <dbReference type="ARBA" id="ARBA00022519"/>
    </source>
</evidence>
<name>A0A6J6LR68_9ZZZZ</name>
<comment type="subcellular location">
    <subcellularLocation>
        <location evidence="1">Cell inner membrane</location>
    </subcellularLocation>
</comment>
<evidence type="ECO:0000313" key="8">
    <source>
        <dbReference type="EMBL" id="CAB4662983.1"/>
    </source>
</evidence>
<reference evidence="8" key="1">
    <citation type="submission" date="2020-05" db="EMBL/GenBank/DDBJ databases">
        <authorList>
            <person name="Chiriac C."/>
            <person name="Salcher M."/>
            <person name="Ghai R."/>
            <person name="Kavagutti S V."/>
        </authorList>
    </citation>
    <scope>NUCLEOTIDE SEQUENCE</scope>
</reference>
<dbReference type="GO" id="GO:0008610">
    <property type="term" value="P:lipid biosynthetic process"/>
    <property type="evidence" value="ECO:0007669"/>
    <property type="project" value="UniProtKB-ARBA"/>
</dbReference>
<keyword evidence="6" id="KW-0012">Acyltransferase</keyword>
<evidence type="ECO:0000256" key="6">
    <source>
        <dbReference type="ARBA" id="ARBA00023315"/>
    </source>
</evidence>
<dbReference type="CDD" id="cd07984">
    <property type="entry name" value="LPLAT_LABLAT-like"/>
    <property type="match status" value="1"/>
</dbReference>
<gene>
    <name evidence="7" type="ORF">UFOPK1795_00581</name>
    <name evidence="8" type="ORF">UFOPK2275_00662</name>
</gene>
<dbReference type="AlphaFoldDB" id="A0A6J6LR68"/>
<evidence type="ECO:0000256" key="4">
    <source>
        <dbReference type="ARBA" id="ARBA00022679"/>
    </source>
</evidence>
<proteinExistence type="predicted"/>
<evidence type="ECO:0000313" key="7">
    <source>
        <dbReference type="EMBL" id="CAB4590848.1"/>
    </source>
</evidence>
<dbReference type="Pfam" id="PF03279">
    <property type="entry name" value="Lip_A_acyltrans"/>
    <property type="match status" value="1"/>
</dbReference>
<accession>A0A6J6LR68</accession>
<protein>
    <submittedName>
        <fullName evidence="8">Unannotated protein</fullName>
    </submittedName>
</protein>
<keyword evidence="4" id="KW-0808">Transferase</keyword>
<dbReference type="GO" id="GO:0016746">
    <property type="term" value="F:acyltransferase activity"/>
    <property type="evidence" value="ECO:0007669"/>
    <property type="project" value="UniProtKB-KW"/>
</dbReference>
<dbReference type="PANTHER" id="PTHR30606">
    <property type="entry name" value="LIPID A BIOSYNTHESIS LAUROYL ACYLTRANSFERASE"/>
    <property type="match status" value="1"/>
</dbReference>
<keyword evidence="5" id="KW-0472">Membrane</keyword>
<evidence type="ECO:0000256" key="5">
    <source>
        <dbReference type="ARBA" id="ARBA00023136"/>
    </source>
</evidence>